<feature type="region of interest" description="Disordered" evidence="1">
    <location>
        <begin position="1"/>
        <end position="52"/>
    </location>
</feature>
<evidence type="ECO:0000313" key="3">
    <source>
        <dbReference type="EMBL" id="KAG2568456.1"/>
    </source>
</evidence>
<reference evidence="3" key="1">
    <citation type="submission" date="2020-05" db="EMBL/GenBank/DDBJ databases">
        <title>WGS assembly of Panicum virgatum.</title>
        <authorList>
            <person name="Lovell J.T."/>
            <person name="Jenkins J."/>
            <person name="Shu S."/>
            <person name="Juenger T.E."/>
            <person name="Schmutz J."/>
        </authorList>
    </citation>
    <scope>NUCLEOTIDE SEQUENCE</scope>
    <source>
        <strain evidence="3">AP13</strain>
    </source>
</reference>
<accession>A0A8T0QCA1</accession>
<keyword evidence="2" id="KW-0472">Membrane</keyword>
<dbReference type="Proteomes" id="UP000823388">
    <property type="component" value="Chromosome 7N"/>
</dbReference>
<dbReference type="AlphaFoldDB" id="A0A8T0QCA1"/>
<protein>
    <submittedName>
        <fullName evidence="3">Uncharacterized protein</fullName>
    </submittedName>
</protein>
<comment type="caution">
    <text evidence="3">The sequence shown here is derived from an EMBL/GenBank/DDBJ whole genome shotgun (WGS) entry which is preliminary data.</text>
</comment>
<gene>
    <name evidence="3" type="ORF">PVAP13_7NG317501</name>
</gene>
<keyword evidence="2" id="KW-1133">Transmembrane helix</keyword>
<dbReference type="EMBL" id="CM029050">
    <property type="protein sequence ID" value="KAG2568455.1"/>
    <property type="molecule type" value="Genomic_DNA"/>
</dbReference>
<feature type="transmembrane region" description="Helical" evidence="2">
    <location>
        <begin position="63"/>
        <end position="82"/>
    </location>
</feature>
<evidence type="ECO:0000313" key="4">
    <source>
        <dbReference type="Proteomes" id="UP000823388"/>
    </source>
</evidence>
<proteinExistence type="predicted"/>
<evidence type="ECO:0000256" key="2">
    <source>
        <dbReference type="SAM" id="Phobius"/>
    </source>
</evidence>
<name>A0A8T0QCA1_PANVG</name>
<evidence type="ECO:0000256" key="1">
    <source>
        <dbReference type="SAM" id="MobiDB-lite"/>
    </source>
</evidence>
<feature type="compositionally biased region" description="Pro residues" evidence="1">
    <location>
        <begin position="1"/>
        <end position="18"/>
    </location>
</feature>
<keyword evidence="2" id="KW-0812">Transmembrane</keyword>
<keyword evidence="4" id="KW-1185">Reference proteome</keyword>
<organism evidence="3 4">
    <name type="scientific">Panicum virgatum</name>
    <name type="common">Blackwell switchgrass</name>
    <dbReference type="NCBI Taxonomy" id="38727"/>
    <lineage>
        <taxon>Eukaryota</taxon>
        <taxon>Viridiplantae</taxon>
        <taxon>Streptophyta</taxon>
        <taxon>Embryophyta</taxon>
        <taxon>Tracheophyta</taxon>
        <taxon>Spermatophyta</taxon>
        <taxon>Magnoliopsida</taxon>
        <taxon>Liliopsida</taxon>
        <taxon>Poales</taxon>
        <taxon>Poaceae</taxon>
        <taxon>PACMAD clade</taxon>
        <taxon>Panicoideae</taxon>
        <taxon>Panicodae</taxon>
        <taxon>Paniceae</taxon>
        <taxon>Panicinae</taxon>
        <taxon>Panicum</taxon>
        <taxon>Panicum sect. Hiantes</taxon>
    </lineage>
</organism>
<sequence>MDLPPSAPPPPPPPPQPTANPGIPGDDGNRTGRVRKGRGVAPPSQEASGPGPLLFTLLPSPSLPVHGLLFSLLIMIHGFLRVETKVEGNQGKPEGSGGCRMRENEAETIDMLICVKI</sequence>
<dbReference type="EMBL" id="CM029050">
    <property type="protein sequence ID" value="KAG2568456.1"/>
    <property type="molecule type" value="Genomic_DNA"/>
</dbReference>